<evidence type="ECO:0000256" key="3">
    <source>
        <dbReference type="ARBA" id="ARBA00023235"/>
    </source>
</evidence>
<protein>
    <recommendedName>
        <fullName evidence="4">Alanine racemase C-terminal domain-containing protein</fullName>
    </recommendedName>
</protein>
<dbReference type="SUPFAM" id="SSF50621">
    <property type="entry name" value="Alanine racemase C-terminal domain-like"/>
    <property type="match status" value="1"/>
</dbReference>
<reference evidence="5 6" key="1">
    <citation type="submission" date="2018-03" db="EMBL/GenBank/DDBJ databases">
        <authorList>
            <person name="Keele B.F."/>
        </authorList>
    </citation>
    <scope>NUCLEOTIDE SEQUENCE [LARGE SCALE GENOMIC DNA]</scope>
    <source>
        <strain evidence="5">ZCTH4_d</strain>
    </source>
</reference>
<feature type="domain" description="Alanine racemase C-terminal" evidence="4">
    <location>
        <begin position="20"/>
        <end position="69"/>
    </location>
</feature>
<name>A0A3E0K7R7_9BACI</name>
<evidence type="ECO:0000313" key="6">
    <source>
        <dbReference type="Proteomes" id="UP000257014"/>
    </source>
</evidence>
<accession>A0A3E0K7R7</accession>
<keyword evidence="3" id="KW-0413">Isomerase</keyword>
<evidence type="ECO:0000259" key="4">
    <source>
        <dbReference type="Pfam" id="PF00842"/>
    </source>
</evidence>
<evidence type="ECO:0000256" key="2">
    <source>
        <dbReference type="ARBA" id="ARBA00022898"/>
    </source>
</evidence>
<proteinExistence type="predicted"/>
<gene>
    <name evidence="5" type="ORF">C6P37_02285</name>
</gene>
<dbReference type="InterPro" id="IPR011079">
    <property type="entry name" value="Ala_racemase_C"/>
</dbReference>
<dbReference type="GO" id="GO:0008784">
    <property type="term" value="F:alanine racemase activity"/>
    <property type="evidence" value="ECO:0007669"/>
    <property type="project" value="UniProtKB-ARBA"/>
</dbReference>
<sequence length="77" mass="8448">MSFGTETVVCIWFVGNLYIVDSIEDVRQGDIAVIIGKSGEAEITACEIAEQTGKISNEILSRLGGRLEKYFIHPTTL</sequence>
<comment type="caution">
    <text evidence="5">The sequence shown here is derived from an EMBL/GenBank/DDBJ whole genome shotgun (WGS) entry which is preliminary data.</text>
</comment>
<evidence type="ECO:0000313" key="5">
    <source>
        <dbReference type="EMBL" id="REJ30910.1"/>
    </source>
</evidence>
<dbReference type="Pfam" id="PF00842">
    <property type="entry name" value="Ala_racemase_C"/>
    <property type="match status" value="1"/>
</dbReference>
<dbReference type="Gene3D" id="2.40.37.10">
    <property type="entry name" value="Lyase, Ornithine Decarboxylase, Chain A, domain 1"/>
    <property type="match status" value="1"/>
</dbReference>
<dbReference type="EMBL" id="QEWE01000008">
    <property type="protein sequence ID" value="REJ30910.1"/>
    <property type="molecule type" value="Genomic_DNA"/>
</dbReference>
<dbReference type="InterPro" id="IPR009006">
    <property type="entry name" value="Ala_racemase/Decarboxylase_C"/>
</dbReference>
<organism evidence="5 6">
    <name type="scientific">Caldibacillus debilis</name>
    <dbReference type="NCBI Taxonomy" id="301148"/>
    <lineage>
        <taxon>Bacteria</taxon>
        <taxon>Bacillati</taxon>
        <taxon>Bacillota</taxon>
        <taxon>Bacilli</taxon>
        <taxon>Bacillales</taxon>
        <taxon>Bacillaceae</taxon>
        <taxon>Caldibacillus</taxon>
    </lineage>
</organism>
<comment type="cofactor">
    <cofactor evidence="1">
        <name>pyridoxal 5'-phosphate</name>
        <dbReference type="ChEBI" id="CHEBI:597326"/>
    </cofactor>
</comment>
<keyword evidence="2" id="KW-0663">Pyridoxal phosphate</keyword>
<dbReference type="AlphaFoldDB" id="A0A3E0K7R7"/>
<evidence type="ECO:0000256" key="1">
    <source>
        <dbReference type="ARBA" id="ARBA00001933"/>
    </source>
</evidence>
<dbReference type="Proteomes" id="UP000257014">
    <property type="component" value="Unassembled WGS sequence"/>
</dbReference>